<reference evidence="1" key="1">
    <citation type="submission" date="2023-12" db="EMBL/GenBank/DDBJ databases">
        <title>Genome assembly of Anisodus tanguticus.</title>
        <authorList>
            <person name="Wang Y.-J."/>
        </authorList>
    </citation>
    <scope>NUCLEOTIDE SEQUENCE</scope>
    <source>
        <strain evidence="1">KB-2021</strain>
        <tissue evidence="1">Leaf</tissue>
    </source>
</reference>
<evidence type="ECO:0000313" key="2">
    <source>
        <dbReference type="Proteomes" id="UP001291623"/>
    </source>
</evidence>
<organism evidence="1 2">
    <name type="scientific">Anisodus tanguticus</name>
    <dbReference type="NCBI Taxonomy" id="243964"/>
    <lineage>
        <taxon>Eukaryota</taxon>
        <taxon>Viridiplantae</taxon>
        <taxon>Streptophyta</taxon>
        <taxon>Embryophyta</taxon>
        <taxon>Tracheophyta</taxon>
        <taxon>Spermatophyta</taxon>
        <taxon>Magnoliopsida</taxon>
        <taxon>eudicotyledons</taxon>
        <taxon>Gunneridae</taxon>
        <taxon>Pentapetalae</taxon>
        <taxon>asterids</taxon>
        <taxon>lamiids</taxon>
        <taxon>Solanales</taxon>
        <taxon>Solanaceae</taxon>
        <taxon>Solanoideae</taxon>
        <taxon>Hyoscyameae</taxon>
        <taxon>Anisodus</taxon>
    </lineage>
</organism>
<dbReference type="AlphaFoldDB" id="A0AAE1SQ94"/>
<name>A0AAE1SQ94_9SOLA</name>
<evidence type="ECO:0000313" key="1">
    <source>
        <dbReference type="EMBL" id="KAK4374145.1"/>
    </source>
</evidence>
<dbReference type="EMBL" id="JAVYJV010000003">
    <property type="protein sequence ID" value="KAK4374145.1"/>
    <property type="molecule type" value="Genomic_DNA"/>
</dbReference>
<dbReference type="Proteomes" id="UP001291623">
    <property type="component" value="Unassembled WGS sequence"/>
</dbReference>
<gene>
    <name evidence="1" type="ORF">RND71_004822</name>
</gene>
<accession>A0AAE1SQ94</accession>
<proteinExistence type="predicted"/>
<keyword evidence="2" id="KW-1185">Reference proteome</keyword>
<comment type="caution">
    <text evidence="1">The sequence shown here is derived from an EMBL/GenBank/DDBJ whole genome shotgun (WGS) entry which is preliminary data.</text>
</comment>
<protein>
    <submittedName>
        <fullName evidence="1">Uncharacterized protein</fullName>
    </submittedName>
</protein>
<sequence length="49" mass="5856">MDAGSRYNKFRPPLVNQMSHKKKSHENAEMCIRKVYFELAEEYMVVMMS</sequence>